<evidence type="ECO:0000256" key="6">
    <source>
        <dbReference type="ARBA" id="ARBA00022045"/>
    </source>
</evidence>
<dbReference type="Gene3D" id="1.10.510.10">
    <property type="entry name" value="Transferase(Phosphotransferase) domain 1"/>
    <property type="match status" value="1"/>
</dbReference>
<comment type="similarity">
    <text evidence="4">Belongs to the protein kinase superfamily. CAMK Ser/Thr protein kinase family. NIM1 subfamily.</text>
</comment>
<evidence type="ECO:0000256" key="23">
    <source>
        <dbReference type="ARBA" id="ARBA00070697"/>
    </source>
</evidence>
<evidence type="ECO:0000256" key="22">
    <source>
        <dbReference type="ARBA" id="ARBA00048679"/>
    </source>
</evidence>
<accession>A0A1B0ABD0</accession>
<dbReference type="EnsemblMetazoa" id="GPAI040107-RA">
    <property type="protein sequence ID" value="GPAI040107-PA"/>
    <property type="gene ID" value="GPAI040107"/>
</dbReference>
<reference evidence="27" key="1">
    <citation type="submission" date="2014-03" db="EMBL/GenBank/DDBJ databases">
        <authorList>
            <person name="Aksoy S."/>
            <person name="Warren W."/>
            <person name="Wilson R.K."/>
        </authorList>
    </citation>
    <scope>NUCLEOTIDE SEQUENCE [LARGE SCALE GENOMIC DNA]</scope>
    <source>
        <strain evidence="27">IAEA</strain>
    </source>
</reference>
<dbReference type="EC" id="2.7.11.1" evidence="5"/>
<evidence type="ECO:0000256" key="14">
    <source>
        <dbReference type="ARBA" id="ARBA00022777"/>
    </source>
</evidence>
<dbReference type="Gene3D" id="3.30.200.20">
    <property type="entry name" value="Phosphorylase Kinase, domain 1"/>
    <property type="match status" value="1"/>
</dbReference>
<sequence length="551" mass="62744">MSAKILALTTDVDEAGKNSAGNENNSTDDDKSASIIATMSGNNNGNNNNNREFVEGWTLAQTLGEGAYGEVKLLINRQTGEAVAMKMVDLKKHSDAVLSVRKEICIQRMLQDQHILRFYGNRSSGHIEYIFLEYAAGGELFDRIEPDVGMPQHEAQRYFKQLLSGLQYLHQRGIAHRDLKPENLLLDEHDNIKISDFGMATMFRCKGKERLLDNRCGTLPYVAPEVLLKPYHAQPADTWSCGVILVTMLAGVTVLKTFSSSFSINLQISTELPWDQPSSGCTEFTNWKDNDRWSTQTPWSKLDTLVTSLLRKVLAINPTYRMNLEKIFEHKWCKMQLRNNDRSRDLVDSAAALEICSPKAKRQRQLSNYHSCHNIDDSITRNYCSQPLPVISGHVFKLPDDPQEHRLNFCFSQPAMLDDLLLCTQMNQTQSASQNVFQRLVRRMTRFFVTTHYAETVKCLTATIERLGYTCKLSEDNMTVTISTIDRRKLRLLFKAYIIEMDGKILLDFRLSKGCGLEFKRRFIKIKEHMADVVLRGPVTWPIAIATNTVP</sequence>
<dbReference type="Pfam" id="PF00069">
    <property type="entry name" value="Pkinase"/>
    <property type="match status" value="1"/>
</dbReference>
<evidence type="ECO:0000256" key="18">
    <source>
        <dbReference type="ARBA" id="ARBA00023306"/>
    </source>
</evidence>
<evidence type="ECO:0000256" key="3">
    <source>
        <dbReference type="ARBA" id="ARBA00004300"/>
    </source>
</evidence>
<dbReference type="InterPro" id="IPR017441">
    <property type="entry name" value="Protein_kinase_ATP_BS"/>
</dbReference>
<protein>
    <recommendedName>
        <fullName evidence="23">Serine/threonine-protein kinase CHK1</fullName>
        <ecNumber evidence="5">2.7.11.1</ecNumber>
    </recommendedName>
    <alternativeName>
        <fullName evidence="19">CHK1 checkpoint homolog</fullName>
    </alternativeName>
    <alternativeName>
        <fullName evidence="20">Checkpoint kinase-1</fullName>
    </alternativeName>
    <alternativeName>
        <fullName evidence="6">Serine/threonine-protein kinase Chk1</fullName>
    </alternativeName>
</protein>
<keyword evidence="14" id="KW-0418">Kinase</keyword>
<evidence type="ECO:0000256" key="4">
    <source>
        <dbReference type="ARBA" id="ARBA00010791"/>
    </source>
</evidence>
<dbReference type="GO" id="GO:0000077">
    <property type="term" value="P:DNA damage checkpoint signaling"/>
    <property type="evidence" value="ECO:0007669"/>
    <property type="project" value="InterPro"/>
</dbReference>
<keyword evidence="8" id="KW-0963">Cytoplasm</keyword>
<dbReference type="PANTHER" id="PTHR24346:SF107">
    <property type="entry name" value="SERINE_THREONINE-PROTEIN KINASE CHK1"/>
    <property type="match status" value="1"/>
</dbReference>
<evidence type="ECO:0000256" key="12">
    <source>
        <dbReference type="ARBA" id="ARBA00022741"/>
    </source>
</evidence>
<dbReference type="AlphaFoldDB" id="A0A1B0ABD0"/>
<dbReference type="FunFam" id="3.30.310.80:FF:000007">
    <property type="entry name" value="Serine/threonine-protein kinase Chk1 isoform 1"/>
    <property type="match status" value="1"/>
</dbReference>
<feature type="domain" description="Protein kinase" evidence="25">
    <location>
        <begin position="57"/>
        <end position="333"/>
    </location>
</feature>
<comment type="catalytic activity">
    <reaction evidence="22">
        <text>L-seryl-[protein] + ATP = O-phospho-L-seryl-[protein] + ADP + H(+)</text>
        <dbReference type="Rhea" id="RHEA:17989"/>
        <dbReference type="Rhea" id="RHEA-COMP:9863"/>
        <dbReference type="Rhea" id="RHEA-COMP:11604"/>
        <dbReference type="ChEBI" id="CHEBI:15378"/>
        <dbReference type="ChEBI" id="CHEBI:29999"/>
        <dbReference type="ChEBI" id="CHEBI:30616"/>
        <dbReference type="ChEBI" id="CHEBI:83421"/>
        <dbReference type="ChEBI" id="CHEBI:456216"/>
        <dbReference type="EC" id="2.7.11.1"/>
    </reaction>
</comment>
<dbReference type="PANTHER" id="PTHR24346">
    <property type="entry name" value="MAP/MICROTUBULE AFFINITY-REGULATING KINASE"/>
    <property type="match status" value="1"/>
</dbReference>
<evidence type="ECO:0000256" key="10">
    <source>
        <dbReference type="ARBA" id="ARBA00022553"/>
    </source>
</evidence>
<dbReference type="GO" id="GO:0005694">
    <property type="term" value="C:chromosome"/>
    <property type="evidence" value="ECO:0007669"/>
    <property type="project" value="UniProtKB-SubCell"/>
</dbReference>
<name>A0A1B0ABD0_GLOPL</name>
<feature type="binding site" evidence="24">
    <location>
        <position position="86"/>
    </location>
    <ligand>
        <name>ATP</name>
        <dbReference type="ChEBI" id="CHEBI:30616"/>
    </ligand>
</feature>
<keyword evidence="10" id="KW-0597">Phosphoprotein</keyword>
<evidence type="ECO:0000259" key="25">
    <source>
        <dbReference type="PROSITE" id="PS50011"/>
    </source>
</evidence>
<dbReference type="PROSITE" id="PS00107">
    <property type="entry name" value="PROTEIN_KINASE_ATP"/>
    <property type="match status" value="1"/>
</dbReference>
<evidence type="ECO:0000256" key="13">
    <source>
        <dbReference type="ARBA" id="ARBA00022763"/>
    </source>
</evidence>
<keyword evidence="18" id="KW-0131">Cell cycle</keyword>
<organism evidence="26 27">
    <name type="scientific">Glossina pallidipes</name>
    <name type="common">Tsetse fly</name>
    <dbReference type="NCBI Taxonomy" id="7398"/>
    <lineage>
        <taxon>Eukaryota</taxon>
        <taxon>Metazoa</taxon>
        <taxon>Ecdysozoa</taxon>
        <taxon>Arthropoda</taxon>
        <taxon>Hexapoda</taxon>
        <taxon>Insecta</taxon>
        <taxon>Pterygota</taxon>
        <taxon>Neoptera</taxon>
        <taxon>Endopterygota</taxon>
        <taxon>Diptera</taxon>
        <taxon>Brachycera</taxon>
        <taxon>Muscomorpha</taxon>
        <taxon>Hippoboscoidea</taxon>
        <taxon>Glossinidae</taxon>
        <taxon>Glossina</taxon>
    </lineage>
</organism>
<dbReference type="STRING" id="7398.A0A1B0ABD0"/>
<keyword evidence="11" id="KW-0808">Transferase</keyword>
<evidence type="ECO:0000313" key="26">
    <source>
        <dbReference type="EnsemblMetazoa" id="GPAI040107-PA"/>
    </source>
</evidence>
<dbReference type="VEuPathDB" id="VectorBase:GPAI040107"/>
<evidence type="ECO:0000256" key="7">
    <source>
        <dbReference type="ARBA" id="ARBA00022454"/>
    </source>
</evidence>
<dbReference type="InterPro" id="IPR034670">
    <property type="entry name" value="Chk1_catalytic_dom"/>
</dbReference>
<proteinExistence type="inferred from homology"/>
<evidence type="ECO:0000256" key="21">
    <source>
        <dbReference type="ARBA" id="ARBA00047899"/>
    </source>
</evidence>
<evidence type="ECO:0000313" key="27">
    <source>
        <dbReference type="Proteomes" id="UP000092445"/>
    </source>
</evidence>
<evidence type="ECO:0000256" key="1">
    <source>
        <dbReference type="ARBA" id="ARBA00004123"/>
    </source>
</evidence>
<dbReference type="Proteomes" id="UP000092445">
    <property type="component" value="Unassembled WGS sequence"/>
</dbReference>
<dbReference type="GO" id="GO:0005813">
    <property type="term" value="C:centrosome"/>
    <property type="evidence" value="ECO:0007669"/>
    <property type="project" value="UniProtKB-SubCell"/>
</dbReference>
<evidence type="ECO:0000256" key="24">
    <source>
        <dbReference type="PROSITE-ProRule" id="PRU10141"/>
    </source>
</evidence>
<evidence type="ECO:0000256" key="15">
    <source>
        <dbReference type="ARBA" id="ARBA00022840"/>
    </source>
</evidence>
<dbReference type="Gene3D" id="3.30.310.80">
    <property type="entry name" value="Kinase associated domain 1, KA1"/>
    <property type="match status" value="1"/>
</dbReference>
<comment type="catalytic activity">
    <reaction evidence="21">
        <text>L-threonyl-[protein] + ATP = O-phospho-L-threonyl-[protein] + ADP + H(+)</text>
        <dbReference type="Rhea" id="RHEA:46608"/>
        <dbReference type="Rhea" id="RHEA-COMP:11060"/>
        <dbReference type="Rhea" id="RHEA-COMP:11605"/>
        <dbReference type="ChEBI" id="CHEBI:15378"/>
        <dbReference type="ChEBI" id="CHEBI:30013"/>
        <dbReference type="ChEBI" id="CHEBI:30616"/>
        <dbReference type="ChEBI" id="CHEBI:61977"/>
        <dbReference type="ChEBI" id="CHEBI:456216"/>
        <dbReference type="EC" id="2.7.11.1"/>
    </reaction>
</comment>
<evidence type="ECO:0000256" key="20">
    <source>
        <dbReference type="ARBA" id="ARBA00032547"/>
    </source>
</evidence>
<dbReference type="FunFam" id="1.10.510.10:FF:000301">
    <property type="entry name" value="Serine/threonine-protein kinase Chk1"/>
    <property type="match status" value="1"/>
</dbReference>
<reference evidence="26" key="2">
    <citation type="submission" date="2020-05" db="UniProtKB">
        <authorList>
            <consortium name="EnsemblMetazoa"/>
        </authorList>
    </citation>
    <scope>IDENTIFICATION</scope>
    <source>
        <strain evidence="26">IAEA</strain>
    </source>
</reference>
<evidence type="ECO:0000256" key="9">
    <source>
        <dbReference type="ARBA" id="ARBA00022527"/>
    </source>
</evidence>
<comment type="subcellular location">
    <subcellularLocation>
        <location evidence="2">Chromosome</location>
    </subcellularLocation>
    <subcellularLocation>
        <location evidence="3">Cytoplasm</location>
        <location evidence="3">Cytoskeleton</location>
        <location evidence="3">Microtubule organizing center</location>
        <location evidence="3">Centrosome</location>
    </subcellularLocation>
    <subcellularLocation>
        <location evidence="1">Nucleus</location>
    </subcellularLocation>
</comment>
<dbReference type="FunFam" id="3.30.200.20:FF:000229">
    <property type="entry name" value="Serine/threonine-protein kinase Chk1"/>
    <property type="match status" value="1"/>
</dbReference>
<dbReference type="SMART" id="SM00220">
    <property type="entry name" value="S_TKc"/>
    <property type="match status" value="1"/>
</dbReference>
<dbReference type="GO" id="GO:0004674">
    <property type="term" value="F:protein serine/threonine kinase activity"/>
    <property type="evidence" value="ECO:0007669"/>
    <property type="project" value="UniProtKB-KW"/>
</dbReference>
<keyword evidence="12 24" id="KW-0547">Nucleotide-binding</keyword>
<evidence type="ECO:0000256" key="8">
    <source>
        <dbReference type="ARBA" id="ARBA00022490"/>
    </source>
</evidence>
<dbReference type="PROSITE" id="PS50011">
    <property type="entry name" value="PROTEIN_KINASE_DOM"/>
    <property type="match status" value="1"/>
</dbReference>
<keyword evidence="16" id="KW-0206">Cytoskeleton</keyword>
<dbReference type="GO" id="GO:0033314">
    <property type="term" value="P:mitotic DNA replication checkpoint signaling"/>
    <property type="evidence" value="ECO:0007669"/>
    <property type="project" value="UniProtKB-ARBA"/>
</dbReference>
<keyword evidence="27" id="KW-1185">Reference proteome</keyword>
<dbReference type="GO" id="GO:0005737">
    <property type="term" value="C:cytoplasm"/>
    <property type="evidence" value="ECO:0007669"/>
    <property type="project" value="TreeGrafter"/>
</dbReference>
<keyword evidence="9" id="KW-0723">Serine/threonine-protein kinase</keyword>
<keyword evidence="13" id="KW-0227">DNA damage</keyword>
<dbReference type="PROSITE" id="PS00108">
    <property type="entry name" value="PROTEIN_KINASE_ST"/>
    <property type="match status" value="1"/>
</dbReference>
<dbReference type="SUPFAM" id="SSF56112">
    <property type="entry name" value="Protein kinase-like (PK-like)"/>
    <property type="match status" value="1"/>
</dbReference>
<dbReference type="InterPro" id="IPR000719">
    <property type="entry name" value="Prot_kinase_dom"/>
</dbReference>
<keyword evidence="15 24" id="KW-0067">ATP-binding</keyword>
<dbReference type="InterPro" id="IPR011009">
    <property type="entry name" value="Kinase-like_dom_sf"/>
</dbReference>
<evidence type="ECO:0000256" key="16">
    <source>
        <dbReference type="ARBA" id="ARBA00023212"/>
    </source>
</evidence>
<evidence type="ECO:0000256" key="11">
    <source>
        <dbReference type="ARBA" id="ARBA00022679"/>
    </source>
</evidence>
<evidence type="ECO:0000256" key="5">
    <source>
        <dbReference type="ARBA" id="ARBA00012513"/>
    </source>
</evidence>
<evidence type="ECO:0000256" key="17">
    <source>
        <dbReference type="ARBA" id="ARBA00023242"/>
    </source>
</evidence>
<dbReference type="GO" id="GO:0005634">
    <property type="term" value="C:nucleus"/>
    <property type="evidence" value="ECO:0007669"/>
    <property type="project" value="UniProtKB-SubCell"/>
</dbReference>
<evidence type="ECO:0000256" key="2">
    <source>
        <dbReference type="ARBA" id="ARBA00004286"/>
    </source>
</evidence>
<keyword evidence="17" id="KW-0539">Nucleus</keyword>
<dbReference type="InterPro" id="IPR008271">
    <property type="entry name" value="Ser/Thr_kinase_AS"/>
</dbReference>
<keyword evidence="7" id="KW-0158">Chromosome</keyword>
<dbReference type="GO" id="GO:0005524">
    <property type="term" value="F:ATP binding"/>
    <property type="evidence" value="ECO:0007669"/>
    <property type="project" value="UniProtKB-UniRule"/>
</dbReference>
<evidence type="ECO:0000256" key="19">
    <source>
        <dbReference type="ARBA" id="ARBA00030691"/>
    </source>
</evidence>
<dbReference type="CDD" id="cd14069">
    <property type="entry name" value="STKc_Chk1"/>
    <property type="match status" value="1"/>
</dbReference>